<evidence type="ECO:0000313" key="3">
    <source>
        <dbReference type="Proteomes" id="UP000669179"/>
    </source>
</evidence>
<name>A0A939PC42_9ACTN</name>
<dbReference type="InterPro" id="IPR011008">
    <property type="entry name" value="Dimeric_a/b-barrel"/>
</dbReference>
<proteinExistence type="predicted"/>
<gene>
    <name evidence="2" type="ORF">J4573_23570</name>
</gene>
<sequence length="58" mass="6196">MITGDDCFIAKVAALSMHHLEEVVAGLARFGSTSTTVVYSTTVSGRPVTRDLVQDLDI</sequence>
<comment type="caution">
    <text evidence="2">The sequence shown here is derived from an EMBL/GenBank/DDBJ whole genome shotgun (WGS) entry which is preliminary data.</text>
</comment>
<evidence type="ECO:0000313" key="2">
    <source>
        <dbReference type="EMBL" id="MBO2450102.1"/>
    </source>
</evidence>
<feature type="domain" description="Transcription regulator AsnC/Lrp ligand binding" evidence="1">
    <location>
        <begin position="2"/>
        <end position="41"/>
    </location>
</feature>
<dbReference type="Pfam" id="PF01037">
    <property type="entry name" value="AsnC_trans_reg"/>
    <property type="match status" value="1"/>
</dbReference>
<dbReference type="EMBL" id="JAGEOJ010000009">
    <property type="protein sequence ID" value="MBO2450102.1"/>
    <property type="molecule type" value="Genomic_DNA"/>
</dbReference>
<dbReference type="Proteomes" id="UP000669179">
    <property type="component" value="Unassembled WGS sequence"/>
</dbReference>
<dbReference type="SUPFAM" id="SSF54909">
    <property type="entry name" value="Dimeric alpha+beta barrel"/>
    <property type="match status" value="1"/>
</dbReference>
<dbReference type="InterPro" id="IPR019887">
    <property type="entry name" value="Tscrpt_reg_AsnC/Lrp_C"/>
</dbReference>
<dbReference type="RefSeq" id="WP_208257968.1">
    <property type="nucleotide sequence ID" value="NZ_JAGEOJ010000009.1"/>
</dbReference>
<protein>
    <submittedName>
        <fullName evidence="2">Lrp/AsnC ligand binding domain-containing protein</fullName>
    </submittedName>
</protein>
<evidence type="ECO:0000259" key="1">
    <source>
        <dbReference type="Pfam" id="PF01037"/>
    </source>
</evidence>
<dbReference type="AlphaFoldDB" id="A0A939PC42"/>
<keyword evidence="3" id="KW-1185">Reference proteome</keyword>
<dbReference type="Gene3D" id="3.30.70.920">
    <property type="match status" value="1"/>
</dbReference>
<reference evidence="2" key="1">
    <citation type="submission" date="2021-03" db="EMBL/GenBank/DDBJ databases">
        <authorList>
            <person name="Kanchanasin P."/>
            <person name="Saeng-In P."/>
            <person name="Phongsopitanun W."/>
            <person name="Yuki M."/>
            <person name="Kudo T."/>
            <person name="Ohkuma M."/>
            <person name="Tanasupawat S."/>
        </authorList>
    </citation>
    <scope>NUCLEOTIDE SEQUENCE</scope>
    <source>
        <strain evidence="2">GKU 128</strain>
    </source>
</reference>
<organism evidence="2 3">
    <name type="scientific">Actinomadura barringtoniae</name>
    <dbReference type="NCBI Taxonomy" id="1427535"/>
    <lineage>
        <taxon>Bacteria</taxon>
        <taxon>Bacillati</taxon>
        <taxon>Actinomycetota</taxon>
        <taxon>Actinomycetes</taxon>
        <taxon>Streptosporangiales</taxon>
        <taxon>Thermomonosporaceae</taxon>
        <taxon>Actinomadura</taxon>
    </lineage>
</organism>
<accession>A0A939PC42</accession>